<protein>
    <submittedName>
        <fullName evidence="2">Uncharacterized protein</fullName>
    </submittedName>
</protein>
<dbReference type="AlphaFoldDB" id="A0A1M6NNT5"/>
<evidence type="ECO:0000256" key="1">
    <source>
        <dbReference type="SAM" id="Phobius"/>
    </source>
</evidence>
<sequence length="41" mass="4845">MFYLFTQVWVLILVAFLLGVLAGYLFWARPISRAADRLEKR</sequence>
<organism evidence="2 3">
    <name type="scientific">Pseudonocardia thermophila</name>
    <dbReference type="NCBI Taxonomy" id="1848"/>
    <lineage>
        <taxon>Bacteria</taxon>
        <taxon>Bacillati</taxon>
        <taxon>Actinomycetota</taxon>
        <taxon>Actinomycetes</taxon>
        <taxon>Pseudonocardiales</taxon>
        <taxon>Pseudonocardiaceae</taxon>
        <taxon>Pseudonocardia</taxon>
    </lineage>
</organism>
<evidence type="ECO:0000313" key="2">
    <source>
        <dbReference type="EMBL" id="SHJ97411.1"/>
    </source>
</evidence>
<keyword evidence="1" id="KW-0472">Membrane</keyword>
<dbReference type="RefSeq" id="WP_268794428.1">
    <property type="nucleotide sequence ID" value="NZ_CALGVN010000012.1"/>
</dbReference>
<reference evidence="2 3" key="1">
    <citation type="submission" date="2016-11" db="EMBL/GenBank/DDBJ databases">
        <authorList>
            <person name="Jaros S."/>
            <person name="Januszkiewicz K."/>
            <person name="Wedrychowicz H."/>
        </authorList>
    </citation>
    <scope>NUCLEOTIDE SEQUENCE [LARGE SCALE GENOMIC DNA]</scope>
    <source>
        <strain evidence="2 3">DSM 43832</strain>
    </source>
</reference>
<dbReference type="STRING" id="1848.SAMN05443637_101372"/>
<gene>
    <name evidence="2" type="ORF">SAMN05443637_101372</name>
</gene>
<keyword evidence="1" id="KW-1133">Transmembrane helix</keyword>
<name>A0A1M6NNT5_PSETH</name>
<accession>A0A1M6NNT5</accession>
<evidence type="ECO:0000313" key="3">
    <source>
        <dbReference type="Proteomes" id="UP000184363"/>
    </source>
</evidence>
<feature type="transmembrane region" description="Helical" evidence="1">
    <location>
        <begin position="6"/>
        <end position="27"/>
    </location>
</feature>
<dbReference type="Proteomes" id="UP000184363">
    <property type="component" value="Unassembled WGS sequence"/>
</dbReference>
<dbReference type="EMBL" id="FRAP01000001">
    <property type="protein sequence ID" value="SHJ97411.1"/>
    <property type="molecule type" value="Genomic_DNA"/>
</dbReference>
<keyword evidence="3" id="KW-1185">Reference proteome</keyword>
<keyword evidence="1" id="KW-0812">Transmembrane</keyword>
<proteinExistence type="predicted"/>